<dbReference type="AlphaFoldDB" id="A0AAD9NYD9"/>
<dbReference type="InterPro" id="IPR036236">
    <property type="entry name" value="Znf_C2H2_sf"/>
</dbReference>
<dbReference type="PANTHER" id="PTHR24379">
    <property type="entry name" value="KRAB AND ZINC FINGER DOMAIN-CONTAINING"/>
    <property type="match status" value="1"/>
</dbReference>
<keyword evidence="1" id="KW-0479">Metal-binding</keyword>
<feature type="domain" description="C2H2-type" evidence="7">
    <location>
        <begin position="671"/>
        <end position="699"/>
    </location>
</feature>
<feature type="region of interest" description="Disordered" evidence="6">
    <location>
        <begin position="228"/>
        <end position="284"/>
    </location>
</feature>
<proteinExistence type="predicted"/>
<keyword evidence="2" id="KW-0677">Repeat</keyword>
<feature type="compositionally biased region" description="Basic and acidic residues" evidence="6">
    <location>
        <begin position="435"/>
        <end position="447"/>
    </location>
</feature>
<dbReference type="FunFam" id="3.30.160.60:FF:000100">
    <property type="entry name" value="Zinc finger 45-like"/>
    <property type="match status" value="1"/>
</dbReference>
<evidence type="ECO:0000256" key="2">
    <source>
        <dbReference type="ARBA" id="ARBA00022737"/>
    </source>
</evidence>
<evidence type="ECO:0000313" key="8">
    <source>
        <dbReference type="EMBL" id="KAK2184755.1"/>
    </source>
</evidence>
<feature type="domain" description="C2H2-type" evidence="7">
    <location>
        <begin position="732"/>
        <end position="759"/>
    </location>
</feature>
<dbReference type="SUPFAM" id="SSF57667">
    <property type="entry name" value="beta-beta-alpha zinc fingers"/>
    <property type="match status" value="4"/>
</dbReference>
<dbReference type="SMART" id="SM00355">
    <property type="entry name" value="ZnF_C2H2"/>
    <property type="match status" value="9"/>
</dbReference>
<feature type="region of interest" description="Disordered" evidence="6">
    <location>
        <begin position="396"/>
        <end position="514"/>
    </location>
</feature>
<evidence type="ECO:0000256" key="3">
    <source>
        <dbReference type="ARBA" id="ARBA00022771"/>
    </source>
</evidence>
<dbReference type="Proteomes" id="UP001209878">
    <property type="component" value="Unassembled WGS sequence"/>
</dbReference>
<feature type="domain" description="C2H2-type" evidence="7">
    <location>
        <begin position="789"/>
        <end position="816"/>
    </location>
</feature>
<evidence type="ECO:0000259" key="7">
    <source>
        <dbReference type="PROSITE" id="PS50157"/>
    </source>
</evidence>
<sequence length="922" mass="103103">MLTWCCRQSSETGEEGGQFPDSDSPLLVEGESTSDTLYNPPGEVEQNQPYRTMYQYMNLSQEGSVERFTFLPRQYLLQTASCDASDRGGLVTLTMDGSESGTRTVGANYVLAAQPILCAVSTGEGHNTSTLAGSSFVLSQQAGVDGNVDRSCDQVEAAAFGAVMIQSDVSDKHLDKGETEEGLGECVVDAASACTLPSAGGTEPGSLDTLPSSDSLIADDMHAVSKSRLLSESGEDTMEKGSYPEADGEESGDLPPPQPPLDLPHLSTTGPTLSVPPSQTQDSRQVFSTVRAYLSQSLLDAIPGSKTAYLRNSMSDCQVELQQSDDTFELSGALVNVLAVHNRLQHLLSAADSGIVGRRTQEKGVHCCLLKPQYSRSGREVKWRTIDMSDDDIAVDDTDTSEVRPRVTRRQTMQRKRKGRHRHVITDPAPSGESKQVDRLADTDEHMPQPPKAARLEEGSDLLETLSSTREGGETVAGDGGLGEENLPTEEADTTETRESQGETEAEESEAKSAEVKTGTCVRLGRPKHKKNYDELNPFKFFCDQCSFKSKRRNHLEKHKKMHERNLPLHKCSRCSFTSVRKGQVQRHQLSHTSQVYNCPKCKYQTSSSHYLYKHYHLKHIVTTKKDPSTRSVLSCMYCDYKTDRLPYYERHMKCHIQKDPEKGDSLVPDYNCTMCSYRTQRKEHFMRHMNNVHMDRRPYLCDHCGKAFKRRDALKQHHLVHEDVNTRIYPFRCNVCTKGFRSQAHLTEHQTRHSTVRSYLCEICGASFKTKSVQRHHVQTIHNNPRSFHCDQCEKRFNTRYALCRHQHIHNNATVRLLEEMAVQQQQQQNVEIVMEQQVIAQLQPSAATELMPGSDHQVAPDDKIVQTISMPVTIVSPGDGAVTYEQEAVTDIQTAYAQTSEATTALLYLTNYQTLLTNVY</sequence>
<evidence type="ECO:0000256" key="1">
    <source>
        <dbReference type="ARBA" id="ARBA00022723"/>
    </source>
</evidence>
<dbReference type="EMBL" id="JAODUO010000254">
    <property type="protein sequence ID" value="KAK2184755.1"/>
    <property type="molecule type" value="Genomic_DNA"/>
</dbReference>
<keyword evidence="4" id="KW-0862">Zinc</keyword>
<evidence type="ECO:0000256" key="6">
    <source>
        <dbReference type="SAM" id="MobiDB-lite"/>
    </source>
</evidence>
<feature type="domain" description="C2H2-type" evidence="7">
    <location>
        <begin position="700"/>
        <end position="727"/>
    </location>
</feature>
<protein>
    <recommendedName>
        <fullName evidence="7">C2H2-type domain-containing protein</fullName>
    </recommendedName>
</protein>
<dbReference type="PROSITE" id="PS50157">
    <property type="entry name" value="ZINC_FINGER_C2H2_2"/>
    <property type="match status" value="6"/>
</dbReference>
<name>A0AAD9NYD9_RIDPI</name>
<dbReference type="Gene3D" id="3.30.160.60">
    <property type="entry name" value="Classic Zinc Finger"/>
    <property type="match status" value="5"/>
</dbReference>
<keyword evidence="9" id="KW-1185">Reference proteome</keyword>
<dbReference type="PANTHER" id="PTHR24379:SF121">
    <property type="entry name" value="C2H2-TYPE DOMAIN-CONTAINING PROTEIN"/>
    <property type="match status" value="1"/>
</dbReference>
<dbReference type="PROSITE" id="PS00028">
    <property type="entry name" value="ZINC_FINGER_C2H2_1"/>
    <property type="match status" value="4"/>
</dbReference>
<dbReference type="GO" id="GO:0008270">
    <property type="term" value="F:zinc ion binding"/>
    <property type="evidence" value="ECO:0007669"/>
    <property type="project" value="UniProtKB-KW"/>
</dbReference>
<feature type="compositionally biased region" description="Polar residues" evidence="6">
    <location>
        <begin position="267"/>
        <end position="284"/>
    </location>
</feature>
<dbReference type="InterPro" id="IPR013087">
    <property type="entry name" value="Znf_C2H2_type"/>
</dbReference>
<gene>
    <name evidence="8" type="ORF">NP493_254g02040</name>
</gene>
<evidence type="ECO:0000256" key="5">
    <source>
        <dbReference type="PROSITE-ProRule" id="PRU00042"/>
    </source>
</evidence>
<feature type="compositionally biased region" description="Basic residues" evidence="6">
    <location>
        <begin position="406"/>
        <end position="423"/>
    </location>
</feature>
<organism evidence="8 9">
    <name type="scientific">Ridgeia piscesae</name>
    <name type="common">Tubeworm</name>
    <dbReference type="NCBI Taxonomy" id="27915"/>
    <lineage>
        <taxon>Eukaryota</taxon>
        <taxon>Metazoa</taxon>
        <taxon>Spiralia</taxon>
        <taxon>Lophotrochozoa</taxon>
        <taxon>Annelida</taxon>
        <taxon>Polychaeta</taxon>
        <taxon>Sedentaria</taxon>
        <taxon>Canalipalpata</taxon>
        <taxon>Sabellida</taxon>
        <taxon>Siboglinidae</taxon>
        <taxon>Ridgeia</taxon>
    </lineage>
</organism>
<feature type="domain" description="C2H2-type" evidence="7">
    <location>
        <begin position="541"/>
        <end position="568"/>
    </location>
</feature>
<feature type="domain" description="C2H2-type" evidence="7">
    <location>
        <begin position="760"/>
        <end position="788"/>
    </location>
</feature>
<evidence type="ECO:0000313" key="9">
    <source>
        <dbReference type="Proteomes" id="UP001209878"/>
    </source>
</evidence>
<dbReference type="Pfam" id="PF00096">
    <property type="entry name" value="zf-C2H2"/>
    <property type="match status" value="2"/>
</dbReference>
<comment type="caution">
    <text evidence="8">The sequence shown here is derived from an EMBL/GenBank/DDBJ whole genome shotgun (WGS) entry which is preliminary data.</text>
</comment>
<keyword evidence="3 5" id="KW-0863">Zinc-finger</keyword>
<accession>A0AAD9NYD9</accession>
<feature type="region of interest" description="Disordered" evidence="6">
    <location>
        <begin position="8"/>
        <end position="35"/>
    </location>
</feature>
<evidence type="ECO:0000256" key="4">
    <source>
        <dbReference type="ARBA" id="ARBA00022833"/>
    </source>
</evidence>
<reference evidence="8" key="1">
    <citation type="journal article" date="2023" name="Mol. Biol. Evol.">
        <title>Third-Generation Sequencing Reveals the Adaptive Role of the Epigenome in Three Deep-Sea Polychaetes.</title>
        <authorList>
            <person name="Perez M."/>
            <person name="Aroh O."/>
            <person name="Sun Y."/>
            <person name="Lan Y."/>
            <person name="Juniper S.K."/>
            <person name="Young C.R."/>
            <person name="Angers B."/>
            <person name="Qian P.Y."/>
        </authorList>
    </citation>
    <scope>NUCLEOTIDE SEQUENCE</scope>
    <source>
        <strain evidence="8">R07B-5</strain>
    </source>
</reference>